<protein>
    <submittedName>
        <fullName evidence="2">DUF4345 domain-containing protein</fullName>
    </submittedName>
</protein>
<organism evidence="2 3">
    <name type="scientific">OM182 bacterium</name>
    <dbReference type="NCBI Taxonomy" id="2510334"/>
    <lineage>
        <taxon>Bacteria</taxon>
        <taxon>Pseudomonadati</taxon>
        <taxon>Pseudomonadota</taxon>
        <taxon>Gammaproteobacteria</taxon>
        <taxon>OMG group</taxon>
        <taxon>OM182 clade</taxon>
    </lineage>
</organism>
<proteinExistence type="predicted"/>
<keyword evidence="1" id="KW-1133">Transmembrane helix</keyword>
<keyword evidence="1" id="KW-0472">Membrane</keyword>
<dbReference type="InterPro" id="IPR025597">
    <property type="entry name" value="DUF4345"/>
</dbReference>
<comment type="caution">
    <text evidence="2">The sequence shown here is derived from an EMBL/GenBank/DDBJ whole genome shotgun (WGS) entry which is preliminary data.</text>
</comment>
<accession>A0A520S4E8</accession>
<keyword evidence="1" id="KW-0812">Transmembrane</keyword>
<dbReference type="EMBL" id="SHAH01000016">
    <property type="protein sequence ID" value="RZO77377.1"/>
    <property type="molecule type" value="Genomic_DNA"/>
</dbReference>
<feature type="transmembrane region" description="Helical" evidence="1">
    <location>
        <begin position="46"/>
        <end position="65"/>
    </location>
</feature>
<reference evidence="2 3" key="1">
    <citation type="submission" date="2019-02" db="EMBL/GenBank/DDBJ databases">
        <title>Prokaryotic population dynamics and viral predation in marine succession experiment using metagenomics: the confinement effect.</title>
        <authorList>
            <person name="Haro-Moreno J.M."/>
            <person name="Rodriguez-Valera F."/>
            <person name="Lopez-Perez M."/>
        </authorList>
    </citation>
    <scope>NUCLEOTIDE SEQUENCE [LARGE SCALE GENOMIC DNA]</scope>
    <source>
        <strain evidence="2">MED-G158</strain>
    </source>
</reference>
<feature type="transmembrane region" description="Helical" evidence="1">
    <location>
        <begin position="101"/>
        <end position="121"/>
    </location>
</feature>
<dbReference type="Pfam" id="PF14248">
    <property type="entry name" value="DUF4345"/>
    <property type="match status" value="1"/>
</dbReference>
<feature type="transmembrane region" description="Helical" evidence="1">
    <location>
        <begin position="72"/>
        <end position="95"/>
    </location>
</feature>
<evidence type="ECO:0000313" key="2">
    <source>
        <dbReference type="EMBL" id="RZO77377.1"/>
    </source>
</evidence>
<sequence>MSGKGILWLSAVMFTGYGLLSLFSPATPADFAGLEILNGDGFAEVGAMYGGLQTGLGLYCGFAALNREFYRAGLLLLVFGIGALAFARLLSLILSPDAVSAYTWGALGYESLTTVVALLALKVRGRPLAAP</sequence>
<dbReference type="Proteomes" id="UP000320404">
    <property type="component" value="Unassembled WGS sequence"/>
</dbReference>
<dbReference type="AlphaFoldDB" id="A0A520S4E8"/>
<evidence type="ECO:0000313" key="3">
    <source>
        <dbReference type="Proteomes" id="UP000320404"/>
    </source>
</evidence>
<evidence type="ECO:0000256" key="1">
    <source>
        <dbReference type="SAM" id="Phobius"/>
    </source>
</evidence>
<name>A0A520S4E8_9GAMM</name>
<feature type="transmembrane region" description="Helical" evidence="1">
    <location>
        <begin position="7"/>
        <end position="26"/>
    </location>
</feature>
<gene>
    <name evidence="2" type="ORF">EVA69_01985</name>
</gene>